<evidence type="ECO:0000256" key="2">
    <source>
        <dbReference type="ARBA" id="ARBA00008130"/>
    </source>
</evidence>
<gene>
    <name evidence="12" type="ORF">GCM10011343_04340</name>
</gene>
<name>A0A916XVR2_9FLAO</name>
<protein>
    <submittedName>
        <fullName evidence="12">Xanthorhodopsin</fullName>
    </submittedName>
</protein>
<feature type="transmembrane region" description="Helical" evidence="11">
    <location>
        <begin position="52"/>
        <end position="69"/>
    </location>
</feature>
<accession>A0A916XVR2</accession>
<evidence type="ECO:0000256" key="3">
    <source>
        <dbReference type="ARBA" id="ARBA00022543"/>
    </source>
</evidence>
<keyword evidence="6" id="KW-0681">Retinal protein</keyword>
<evidence type="ECO:0000256" key="4">
    <source>
        <dbReference type="ARBA" id="ARBA00022606"/>
    </source>
</evidence>
<evidence type="ECO:0000313" key="12">
    <source>
        <dbReference type="EMBL" id="GGD16574.1"/>
    </source>
</evidence>
<evidence type="ECO:0000256" key="7">
    <source>
        <dbReference type="ARBA" id="ARBA00022989"/>
    </source>
</evidence>
<proteinExistence type="inferred from homology"/>
<dbReference type="SMART" id="SM01021">
    <property type="entry name" value="Bac_rhodopsin"/>
    <property type="match status" value="1"/>
</dbReference>
<comment type="similarity">
    <text evidence="2">Belongs to the archaeal/bacterial/fungal opsin family.</text>
</comment>
<dbReference type="GO" id="GO:0007602">
    <property type="term" value="P:phototransduction"/>
    <property type="evidence" value="ECO:0007669"/>
    <property type="project" value="UniProtKB-KW"/>
</dbReference>
<keyword evidence="4" id="KW-0716">Sensory transduction</keyword>
<reference evidence="12" key="2">
    <citation type="submission" date="2020-09" db="EMBL/GenBank/DDBJ databases">
        <authorList>
            <person name="Sun Q."/>
            <person name="Zhou Y."/>
        </authorList>
    </citation>
    <scope>NUCLEOTIDE SEQUENCE</scope>
    <source>
        <strain evidence="12">CGMCC 1.12506</strain>
    </source>
</reference>
<dbReference type="GO" id="GO:0016020">
    <property type="term" value="C:membrane"/>
    <property type="evidence" value="ECO:0007669"/>
    <property type="project" value="UniProtKB-SubCell"/>
</dbReference>
<evidence type="ECO:0000256" key="5">
    <source>
        <dbReference type="ARBA" id="ARBA00022692"/>
    </source>
</evidence>
<feature type="transmembrane region" description="Helical" evidence="11">
    <location>
        <begin position="217"/>
        <end position="236"/>
    </location>
</feature>
<dbReference type="SUPFAM" id="SSF81321">
    <property type="entry name" value="Family A G protein-coupled receptor-like"/>
    <property type="match status" value="1"/>
</dbReference>
<dbReference type="Pfam" id="PF01036">
    <property type="entry name" value="Bac_rhodopsin"/>
    <property type="match status" value="1"/>
</dbReference>
<feature type="transmembrane region" description="Helical" evidence="11">
    <location>
        <begin position="20"/>
        <end position="40"/>
    </location>
</feature>
<keyword evidence="9 11" id="KW-0472">Membrane</keyword>
<dbReference type="InterPro" id="IPR001425">
    <property type="entry name" value="Arc/bac/fun_rhodopsins"/>
</dbReference>
<dbReference type="PANTHER" id="PTHR28286:SF2">
    <property type="entry name" value="BACTERIORHODOPSIN _OPSIN, NOPA (EUROFUNG)"/>
    <property type="match status" value="1"/>
</dbReference>
<keyword evidence="13" id="KW-1185">Reference proteome</keyword>
<dbReference type="Gene3D" id="1.20.1070.10">
    <property type="entry name" value="Rhodopsin 7-helix transmembrane proteins"/>
    <property type="match status" value="1"/>
</dbReference>
<evidence type="ECO:0000313" key="13">
    <source>
        <dbReference type="Proteomes" id="UP000625735"/>
    </source>
</evidence>
<comment type="caution">
    <text evidence="12">The sequence shown here is derived from an EMBL/GenBank/DDBJ whole genome shotgun (WGS) entry which is preliminary data.</text>
</comment>
<dbReference type="EMBL" id="BMFG01000001">
    <property type="protein sequence ID" value="GGD16574.1"/>
    <property type="molecule type" value="Genomic_DNA"/>
</dbReference>
<dbReference type="RefSeq" id="WP_188360863.1">
    <property type="nucleotide sequence ID" value="NZ_BMFG01000001.1"/>
</dbReference>
<evidence type="ECO:0000256" key="6">
    <source>
        <dbReference type="ARBA" id="ARBA00022925"/>
    </source>
</evidence>
<evidence type="ECO:0000256" key="8">
    <source>
        <dbReference type="ARBA" id="ARBA00022991"/>
    </source>
</evidence>
<sequence length="241" mass="27069">MKNFMLVADLVPKLDPTDYVGFTFFVGCMAMMAASAFFFLSLSQFDKKWRTSVLVSGLITFIAAVHYFYMRDYWAAHMESPTFFRYVDWVLTVPLMCLEFYLILKIAGAKQSLLWRMIGFSIIMLVTGYFGEAVDRDNAALWGFISGVAYFVIVYDIWLGSAAKLAKEAGGDVLAAHKILCWFVLVGWSIYPLGYMLGTDGWYSGLHGLNLNIDVVYNIADAINKIGFGLVIYSLAVKSSK</sequence>
<evidence type="ECO:0000256" key="11">
    <source>
        <dbReference type="SAM" id="Phobius"/>
    </source>
</evidence>
<feature type="transmembrane region" description="Helical" evidence="11">
    <location>
        <begin position="179"/>
        <end position="197"/>
    </location>
</feature>
<feature type="transmembrane region" description="Helical" evidence="11">
    <location>
        <begin position="89"/>
        <end position="107"/>
    </location>
</feature>
<evidence type="ECO:0000256" key="9">
    <source>
        <dbReference type="ARBA" id="ARBA00023136"/>
    </source>
</evidence>
<keyword evidence="8" id="KW-0157">Chromophore</keyword>
<dbReference type="Proteomes" id="UP000625735">
    <property type="component" value="Unassembled WGS sequence"/>
</dbReference>
<dbReference type="GO" id="GO:0009881">
    <property type="term" value="F:photoreceptor activity"/>
    <property type="evidence" value="ECO:0007669"/>
    <property type="project" value="UniProtKB-KW"/>
</dbReference>
<dbReference type="PANTHER" id="PTHR28286">
    <property type="match status" value="1"/>
</dbReference>
<feature type="transmembrane region" description="Helical" evidence="11">
    <location>
        <begin position="139"/>
        <end position="158"/>
    </location>
</feature>
<evidence type="ECO:0000256" key="10">
    <source>
        <dbReference type="ARBA" id="ARBA00023170"/>
    </source>
</evidence>
<reference evidence="12" key="1">
    <citation type="journal article" date="2014" name="Int. J. Syst. Evol. Microbiol.">
        <title>Complete genome sequence of Corynebacterium casei LMG S-19264T (=DSM 44701T), isolated from a smear-ripened cheese.</title>
        <authorList>
            <consortium name="US DOE Joint Genome Institute (JGI-PGF)"/>
            <person name="Walter F."/>
            <person name="Albersmeier A."/>
            <person name="Kalinowski J."/>
            <person name="Ruckert C."/>
        </authorList>
    </citation>
    <scope>NUCLEOTIDE SEQUENCE</scope>
    <source>
        <strain evidence="12">CGMCC 1.12506</strain>
    </source>
</reference>
<keyword evidence="3" id="KW-0600">Photoreceptor protein</keyword>
<dbReference type="CDD" id="cd15242">
    <property type="entry name" value="7tm_Proteorhodopsin"/>
    <property type="match status" value="1"/>
</dbReference>
<keyword evidence="10" id="KW-0675">Receptor</keyword>
<feature type="transmembrane region" description="Helical" evidence="11">
    <location>
        <begin position="114"/>
        <end position="133"/>
    </location>
</feature>
<dbReference type="AlphaFoldDB" id="A0A916XVR2"/>
<keyword evidence="5 11" id="KW-0812">Transmembrane</keyword>
<organism evidence="12 13">
    <name type="scientific">Flavobacterium orientale</name>
    <dbReference type="NCBI Taxonomy" id="1756020"/>
    <lineage>
        <taxon>Bacteria</taxon>
        <taxon>Pseudomonadati</taxon>
        <taxon>Bacteroidota</taxon>
        <taxon>Flavobacteriia</taxon>
        <taxon>Flavobacteriales</taxon>
        <taxon>Flavobacteriaceae</taxon>
        <taxon>Flavobacterium</taxon>
    </lineage>
</organism>
<comment type="subcellular location">
    <subcellularLocation>
        <location evidence="1">Membrane</location>
        <topology evidence="1">Multi-pass membrane protein</topology>
    </subcellularLocation>
</comment>
<keyword evidence="7 11" id="KW-1133">Transmembrane helix</keyword>
<evidence type="ECO:0000256" key="1">
    <source>
        <dbReference type="ARBA" id="ARBA00004141"/>
    </source>
</evidence>